<evidence type="ECO:0000256" key="1">
    <source>
        <dbReference type="SAM" id="SignalP"/>
    </source>
</evidence>
<feature type="signal peptide" evidence="1">
    <location>
        <begin position="1"/>
        <end position="19"/>
    </location>
</feature>
<dbReference type="AlphaFoldDB" id="A0A085Z202"/>
<dbReference type="eggNOG" id="ENOG50331DF">
    <property type="taxonomic scope" value="Bacteria"/>
</dbReference>
<reference evidence="2 3" key="1">
    <citation type="submission" date="2014-07" db="EMBL/GenBank/DDBJ databases">
        <title>Genome of Chryseobacterium formosense LMG 24722.</title>
        <authorList>
            <person name="Pipes S.E."/>
            <person name="Stropko S.J."/>
            <person name="Newman J.D."/>
        </authorList>
    </citation>
    <scope>NUCLEOTIDE SEQUENCE [LARGE SCALE GENOMIC DNA]</scope>
    <source>
        <strain evidence="2 3">LMG 24722</strain>
    </source>
</reference>
<evidence type="ECO:0000313" key="2">
    <source>
        <dbReference type="EMBL" id="KFE98465.1"/>
    </source>
</evidence>
<dbReference type="EMBL" id="JPRP01000002">
    <property type="protein sequence ID" value="KFE98465.1"/>
    <property type="molecule type" value="Genomic_DNA"/>
</dbReference>
<name>A0A085Z202_9FLAO</name>
<keyword evidence="3" id="KW-1185">Reference proteome</keyword>
<dbReference type="STRING" id="236814.IX39_13590"/>
<protein>
    <recommendedName>
        <fullName evidence="4">Lipoprotein</fullName>
    </recommendedName>
</protein>
<dbReference type="RefSeq" id="WP_034678270.1">
    <property type="nucleotide sequence ID" value="NZ_FPAP01000006.1"/>
</dbReference>
<feature type="chain" id="PRO_5001800437" description="Lipoprotein" evidence="1">
    <location>
        <begin position="20"/>
        <end position="168"/>
    </location>
</feature>
<comment type="caution">
    <text evidence="2">The sequence shown here is derived from an EMBL/GenBank/DDBJ whole genome shotgun (WGS) entry which is preliminary data.</text>
</comment>
<evidence type="ECO:0000313" key="3">
    <source>
        <dbReference type="Proteomes" id="UP000028713"/>
    </source>
</evidence>
<dbReference type="Proteomes" id="UP000028713">
    <property type="component" value="Unassembled WGS sequence"/>
</dbReference>
<gene>
    <name evidence="2" type="ORF">IX39_13590</name>
</gene>
<keyword evidence="1" id="KW-0732">Signal</keyword>
<accession>A0A085Z202</accession>
<dbReference type="PROSITE" id="PS51257">
    <property type="entry name" value="PROKAR_LIPOPROTEIN"/>
    <property type="match status" value="1"/>
</dbReference>
<organism evidence="2 3">
    <name type="scientific">Chryseobacterium formosense</name>
    <dbReference type="NCBI Taxonomy" id="236814"/>
    <lineage>
        <taxon>Bacteria</taxon>
        <taxon>Pseudomonadati</taxon>
        <taxon>Bacteroidota</taxon>
        <taxon>Flavobacteriia</taxon>
        <taxon>Flavobacteriales</taxon>
        <taxon>Weeksellaceae</taxon>
        <taxon>Chryseobacterium group</taxon>
        <taxon>Chryseobacterium</taxon>
    </lineage>
</organism>
<evidence type="ECO:0008006" key="4">
    <source>
        <dbReference type="Google" id="ProtNLM"/>
    </source>
</evidence>
<dbReference type="OrthoDB" id="1271311at2"/>
<proteinExistence type="predicted"/>
<sequence length="168" mass="18988">MKKLFPLLMLFGLTLLSCGSDDEDLQKIDQIFNLYIQDSSGKTMLNPTKVGSFTGVSFNDELADKDIANVNYSRKMLADSTYYIEYIAGATREFVADEADGSKTYRSLLEVSLTKKISETQNDPVVIDRMEIFYRSSSSVFEVSRVLYNNQLIFTKVQDQPNTAIVTK</sequence>